<keyword evidence="2" id="KW-1185">Reference proteome</keyword>
<comment type="caution">
    <text evidence="1">The sequence shown here is derived from an EMBL/GenBank/DDBJ whole genome shotgun (WGS) entry which is preliminary data.</text>
</comment>
<organism evidence="1 2">
    <name type="scientific">Nesterenkonia alkaliphila</name>
    <dbReference type="NCBI Taxonomy" id="1463631"/>
    <lineage>
        <taxon>Bacteria</taxon>
        <taxon>Bacillati</taxon>
        <taxon>Actinomycetota</taxon>
        <taxon>Actinomycetes</taxon>
        <taxon>Micrococcales</taxon>
        <taxon>Micrococcaceae</taxon>
        <taxon>Nesterenkonia</taxon>
    </lineage>
</organism>
<evidence type="ECO:0000313" key="2">
    <source>
        <dbReference type="Proteomes" id="UP000460157"/>
    </source>
</evidence>
<gene>
    <name evidence="1" type="ORF">GNZ21_01495</name>
</gene>
<dbReference type="RefSeq" id="WP_157320723.1">
    <property type="nucleotide sequence ID" value="NZ_BMFX01000034.1"/>
</dbReference>
<protein>
    <submittedName>
        <fullName evidence="1">Uncharacterized protein</fullName>
    </submittedName>
</protein>
<reference evidence="1 2" key="1">
    <citation type="submission" date="2019-12" db="EMBL/GenBank/DDBJ databases">
        <title>Nesterenkonia muleiensis sp. nov., a novel actinobacterium isolated from sap of Populus euphratica.</title>
        <authorList>
            <person name="Wang R."/>
        </authorList>
    </citation>
    <scope>NUCLEOTIDE SEQUENCE [LARGE SCALE GENOMIC DNA]</scope>
    <source>
        <strain evidence="1 2">F10</strain>
    </source>
</reference>
<dbReference type="EMBL" id="WRPM01000010">
    <property type="protein sequence ID" value="MVT25051.1"/>
    <property type="molecule type" value="Genomic_DNA"/>
</dbReference>
<dbReference type="Proteomes" id="UP000460157">
    <property type="component" value="Unassembled WGS sequence"/>
</dbReference>
<accession>A0A7K1UG32</accession>
<evidence type="ECO:0000313" key="1">
    <source>
        <dbReference type="EMBL" id="MVT25051.1"/>
    </source>
</evidence>
<name>A0A7K1UG32_9MICC</name>
<dbReference type="AlphaFoldDB" id="A0A7K1UG32"/>
<proteinExistence type="predicted"/>
<sequence length="55" mass="6257">MYNQSRHHSLVSSLLEAHSYPSSPSEVRLLASAYPTARRAADSLWQVEIDLEETR</sequence>